<name>A0ABS8Y2U7_9BURK</name>
<reference evidence="4 5" key="1">
    <citation type="submission" date="2021-12" db="EMBL/GenBank/DDBJ databases">
        <title>Genome seq of P8.</title>
        <authorList>
            <person name="Seo T."/>
        </authorList>
    </citation>
    <scope>NUCLEOTIDE SEQUENCE [LARGE SCALE GENOMIC DNA]</scope>
    <source>
        <strain evidence="4 5">P8</strain>
    </source>
</reference>
<comment type="caution">
    <text evidence="4">The sequence shown here is derived from an EMBL/GenBank/DDBJ whole genome shotgun (WGS) entry which is preliminary data.</text>
</comment>
<feature type="chain" id="PRO_5046269368" description="IPTL-CTERM protein sorting domain-containing protein" evidence="3">
    <location>
        <begin position="22"/>
        <end position="364"/>
    </location>
</feature>
<dbReference type="EMBL" id="JAJTWU010000010">
    <property type="protein sequence ID" value="MCE4557368.1"/>
    <property type="molecule type" value="Genomic_DNA"/>
</dbReference>
<feature type="region of interest" description="Disordered" evidence="1">
    <location>
        <begin position="300"/>
        <end position="331"/>
    </location>
</feature>
<accession>A0ABS8Y2U7</accession>
<evidence type="ECO:0008006" key="6">
    <source>
        <dbReference type="Google" id="ProtNLM"/>
    </source>
</evidence>
<keyword evidence="3" id="KW-0732">Signal</keyword>
<feature type="signal peptide" evidence="3">
    <location>
        <begin position="1"/>
        <end position="21"/>
    </location>
</feature>
<evidence type="ECO:0000256" key="3">
    <source>
        <dbReference type="SAM" id="SignalP"/>
    </source>
</evidence>
<proteinExistence type="predicted"/>
<evidence type="ECO:0000313" key="5">
    <source>
        <dbReference type="Proteomes" id="UP001200741"/>
    </source>
</evidence>
<dbReference type="RefSeq" id="WP_233374748.1">
    <property type="nucleotide sequence ID" value="NZ_JAJTWU010000010.1"/>
</dbReference>
<feature type="transmembrane region" description="Helical" evidence="2">
    <location>
        <begin position="340"/>
        <end position="357"/>
    </location>
</feature>
<dbReference type="Proteomes" id="UP001200741">
    <property type="component" value="Unassembled WGS sequence"/>
</dbReference>
<organism evidence="4 5">
    <name type="scientific">Pelomonas cellulosilytica</name>
    <dbReference type="NCBI Taxonomy" id="2906762"/>
    <lineage>
        <taxon>Bacteria</taxon>
        <taxon>Pseudomonadati</taxon>
        <taxon>Pseudomonadota</taxon>
        <taxon>Betaproteobacteria</taxon>
        <taxon>Burkholderiales</taxon>
        <taxon>Sphaerotilaceae</taxon>
        <taxon>Roseateles</taxon>
    </lineage>
</organism>
<evidence type="ECO:0000313" key="4">
    <source>
        <dbReference type="EMBL" id="MCE4557368.1"/>
    </source>
</evidence>
<evidence type="ECO:0000256" key="2">
    <source>
        <dbReference type="SAM" id="Phobius"/>
    </source>
</evidence>
<keyword evidence="2" id="KW-0812">Transmembrane</keyword>
<protein>
    <recommendedName>
        <fullName evidence="6">IPTL-CTERM protein sorting domain-containing protein</fullName>
    </recommendedName>
</protein>
<gene>
    <name evidence="4" type="ORF">LXT13_23515</name>
</gene>
<keyword evidence="2" id="KW-1133">Transmembrane helix</keyword>
<evidence type="ECO:0000256" key="1">
    <source>
        <dbReference type="SAM" id="MobiDB-lite"/>
    </source>
</evidence>
<keyword evidence="2" id="KW-0472">Membrane</keyword>
<feature type="compositionally biased region" description="Polar residues" evidence="1">
    <location>
        <begin position="300"/>
        <end position="313"/>
    </location>
</feature>
<sequence length="364" mass="38174">MKLVRKTFGIALFGLAIIASAQTNSTFANRAPIFHAGGNGPVTITTRLNTNQQVENVVDCSAPRVQPTPLMTYGYNAWYSYSAGEVGYLEVAPQNFYDAKLYFGSSLASLVGPLDKLAYGSGTVHYIKLAPRQELIYRNCLAASSVPASIPDQAATIRFLPGLEADLSTFTVVDKATYGFSGYVVNARVNNLSAVRPSGSFVLAVTLEADSGFSIKPSQLGNGGTDITGSDTYEGTGSVPTLSQLTQGADGRYRMTITFPKAVFSIPPLGIASDGYYGVSIPVVTAASAMKATASISTLENPDPNSLNNSFTSEYVPPPPSGSSGPVGTAGANVPTASEWQLLIFGVLLFAGALYVARRSGRQG</sequence>
<keyword evidence="5" id="KW-1185">Reference proteome</keyword>